<proteinExistence type="predicted"/>
<accession>A0ABN6P6Q8</accession>
<keyword evidence="4" id="KW-1185">Reference proteome</keyword>
<feature type="compositionally biased region" description="Basic and acidic residues" evidence="1">
    <location>
        <begin position="54"/>
        <end position="82"/>
    </location>
</feature>
<protein>
    <submittedName>
        <fullName evidence="3">Uncharacterized protein</fullName>
    </submittedName>
</protein>
<feature type="region of interest" description="Disordered" evidence="1">
    <location>
        <begin position="44"/>
        <end position="82"/>
    </location>
</feature>
<evidence type="ECO:0000313" key="4">
    <source>
        <dbReference type="Proteomes" id="UP000831327"/>
    </source>
</evidence>
<name>A0ABN6P6Q8_9PROT</name>
<evidence type="ECO:0000313" key="3">
    <source>
        <dbReference type="EMBL" id="BDG74010.1"/>
    </source>
</evidence>
<keyword evidence="2" id="KW-0472">Membrane</keyword>
<dbReference type="EMBL" id="AP025637">
    <property type="protein sequence ID" value="BDG74010.1"/>
    <property type="molecule type" value="Genomic_DNA"/>
</dbReference>
<sequence length="82" mass="8765">MISVQERTPLLKGFTFALGDAGGVMLGMLIVELAGKIRRLHEIEGPRDASVGSESRRQRRGDGLSEEPGARTEGDCRKAAVG</sequence>
<organism evidence="3 4">
    <name type="scientific">Roseomonas fluvialis</name>
    <dbReference type="NCBI Taxonomy" id="1750527"/>
    <lineage>
        <taxon>Bacteria</taxon>
        <taxon>Pseudomonadati</taxon>
        <taxon>Pseudomonadota</taxon>
        <taxon>Alphaproteobacteria</taxon>
        <taxon>Acetobacterales</taxon>
        <taxon>Roseomonadaceae</taxon>
        <taxon>Roseomonas</taxon>
    </lineage>
</organism>
<reference evidence="3 4" key="1">
    <citation type="journal article" date="2016" name="Microbes Environ.">
        <title>Phylogenetically diverse aerobic anoxygenic phototrophic bacteria isolated from epilithic biofilms in Tama river, Japan.</title>
        <authorList>
            <person name="Hirose S."/>
            <person name="Matsuura K."/>
            <person name="Haruta S."/>
        </authorList>
    </citation>
    <scope>NUCLEOTIDE SEQUENCE [LARGE SCALE GENOMIC DNA]</scope>
    <source>
        <strain evidence="3 4">S08</strain>
    </source>
</reference>
<evidence type="ECO:0000256" key="2">
    <source>
        <dbReference type="SAM" id="Phobius"/>
    </source>
</evidence>
<keyword evidence="2" id="KW-0812">Transmembrane</keyword>
<gene>
    <name evidence="3" type="ORF">Rmf_39390</name>
</gene>
<evidence type="ECO:0000256" key="1">
    <source>
        <dbReference type="SAM" id="MobiDB-lite"/>
    </source>
</evidence>
<dbReference type="Proteomes" id="UP000831327">
    <property type="component" value="Chromosome"/>
</dbReference>
<keyword evidence="2" id="KW-1133">Transmembrane helix</keyword>
<feature type="transmembrane region" description="Helical" evidence="2">
    <location>
        <begin position="13"/>
        <end position="31"/>
    </location>
</feature>